<dbReference type="AlphaFoldDB" id="D0I5W1"/>
<evidence type="ECO:0000313" key="2">
    <source>
        <dbReference type="Proteomes" id="UP000003604"/>
    </source>
</evidence>
<sequence>MKLSFRQGRLFGVVIGMVIGSALGKYSRKLALSCHTNPP</sequence>
<evidence type="ECO:0000313" key="1">
    <source>
        <dbReference type="EMBL" id="EEY73275.1"/>
    </source>
</evidence>
<reference evidence="1 2" key="1">
    <citation type="submission" date="2009-10" db="EMBL/GenBank/DDBJ databases">
        <authorList>
            <consortium name="Los Alamos National Laboratory (LANL)"/>
            <consortium name="National Microbial Pathogen Data Resource (NMPDR)"/>
            <person name="Saunders E.H."/>
            <person name="Munk A.C."/>
            <person name="Tapia R."/>
            <person name="Green L."/>
            <person name="Rogers Y."/>
            <person name="Detter J.C."/>
            <person name="Bruce D."/>
            <person name="Brettin T.S."/>
            <person name="Colwell R.R."/>
            <person name="Huq A."/>
            <person name="Grim C.J."/>
            <person name="Hasan N.A."/>
            <person name="Bartels D."/>
            <person name="Vonstein V."/>
        </authorList>
    </citation>
    <scope>NUCLEOTIDE SEQUENCE [LARGE SCALE GENOMIC DNA]</scope>
    <source>
        <strain evidence="1 2">CIP 101886</strain>
    </source>
</reference>
<accession>D0I5W1</accession>
<protein>
    <submittedName>
        <fullName evidence="1">Uncharacterized protein</fullName>
    </submittedName>
</protein>
<keyword evidence="2" id="KW-1185">Reference proteome</keyword>
<comment type="caution">
    <text evidence="1">The sequence shown here is derived from an EMBL/GenBank/DDBJ whole genome shotgun (WGS) entry which is preliminary data.</text>
</comment>
<dbReference type="Proteomes" id="UP000003604">
    <property type="component" value="Unassembled WGS sequence"/>
</dbReference>
<dbReference type="EMBL" id="ADAQ01000010">
    <property type="protein sequence ID" value="EEY73275.1"/>
    <property type="molecule type" value="Genomic_DNA"/>
</dbReference>
<gene>
    <name evidence="1" type="ORF">VHA_001128</name>
</gene>
<organism evidence="1 2">
    <name type="scientific">Grimontia hollisae CIP 101886</name>
    <dbReference type="NCBI Taxonomy" id="675812"/>
    <lineage>
        <taxon>Bacteria</taxon>
        <taxon>Pseudomonadati</taxon>
        <taxon>Pseudomonadota</taxon>
        <taxon>Gammaproteobacteria</taxon>
        <taxon>Vibrionales</taxon>
        <taxon>Vibrionaceae</taxon>
        <taxon>Grimontia</taxon>
    </lineage>
</organism>
<proteinExistence type="predicted"/>
<name>D0I5W1_GRIHO</name>